<keyword evidence="4 5" id="KW-0472">Membrane</keyword>
<dbReference type="EMBL" id="JAJEQC010000001">
    <property type="protein sequence ID" value="MCC2135708.1"/>
    <property type="molecule type" value="Genomic_DNA"/>
</dbReference>
<evidence type="ECO:0000259" key="6">
    <source>
        <dbReference type="Pfam" id="PF05154"/>
    </source>
</evidence>
<protein>
    <submittedName>
        <fullName evidence="7">TM2 domain-containing protein</fullName>
    </submittedName>
</protein>
<evidence type="ECO:0000256" key="5">
    <source>
        <dbReference type="SAM" id="Phobius"/>
    </source>
</evidence>
<dbReference type="AlphaFoldDB" id="A0AAE3DGB3"/>
<dbReference type="RefSeq" id="WP_308448332.1">
    <property type="nucleotide sequence ID" value="NZ_JAJEQC010000001.1"/>
</dbReference>
<evidence type="ECO:0000313" key="7">
    <source>
        <dbReference type="EMBL" id="MCC2135708.1"/>
    </source>
</evidence>
<dbReference type="PANTHER" id="PTHR21016">
    <property type="entry name" value="BETA-AMYLOID BINDING PROTEIN-RELATED"/>
    <property type="match status" value="1"/>
</dbReference>
<organism evidence="7 8">
    <name type="scientific">Hominenteromicrobium mulieris</name>
    <dbReference type="NCBI Taxonomy" id="2885357"/>
    <lineage>
        <taxon>Bacteria</taxon>
        <taxon>Bacillati</taxon>
        <taxon>Bacillota</taxon>
        <taxon>Clostridia</taxon>
        <taxon>Eubacteriales</taxon>
        <taxon>Oscillospiraceae</taxon>
        <taxon>Hominenteromicrobium</taxon>
    </lineage>
</organism>
<sequence>MNNLTGSMKDSAFATSPREFDLPYSTTLEEIMQKLNARRAAFQMPFQIKGGVPGQRISFEKEPNVDVGLWLYLKDGTHIRIQPVITEAKMSVGGMRVDKNSALRKGLKGATVGLATERGAYIDTVTETVKKILNGEAVEDYVAPEVPVETKDWMTTFLLCFFLGGLGVHRYYVGKIGTGILYTLTAGLFGIGYLVDFIKILCGKFTDKDGNLIRREKK</sequence>
<dbReference type="GO" id="GO:0016020">
    <property type="term" value="C:membrane"/>
    <property type="evidence" value="ECO:0007669"/>
    <property type="project" value="UniProtKB-SubCell"/>
</dbReference>
<feature type="domain" description="TM2" evidence="6">
    <location>
        <begin position="150"/>
        <end position="198"/>
    </location>
</feature>
<dbReference type="Pfam" id="PF05154">
    <property type="entry name" value="TM2"/>
    <property type="match status" value="1"/>
</dbReference>
<reference evidence="7" key="1">
    <citation type="submission" date="2021-10" db="EMBL/GenBank/DDBJ databases">
        <title>Anaerobic single-cell dispensing facilitates the cultivation of human gut bacteria.</title>
        <authorList>
            <person name="Afrizal A."/>
        </authorList>
    </citation>
    <scope>NUCLEOTIDE SEQUENCE</scope>
    <source>
        <strain evidence="7">CLA-AA-H250</strain>
    </source>
</reference>
<comment type="caution">
    <text evidence="7">The sequence shown here is derived from an EMBL/GenBank/DDBJ whole genome shotgun (WGS) entry which is preliminary data.</text>
</comment>
<evidence type="ECO:0000256" key="1">
    <source>
        <dbReference type="ARBA" id="ARBA00004141"/>
    </source>
</evidence>
<accession>A0AAE3DGB3</accession>
<proteinExistence type="predicted"/>
<keyword evidence="2 5" id="KW-0812">Transmembrane</keyword>
<dbReference type="InterPro" id="IPR007829">
    <property type="entry name" value="TM2"/>
</dbReference>
<dbReference type="Proteomes" id="UP001199424">
    <property type="component" value="Unassembled WGS sequence"/>
</dbReference>
<evidence type="ECO:0000256" key="2">
    <source>
        <dbReference type="ARBA" id="ARBA00022692"/>
    </source>
</evidence>
<evidence type="ECO:0000256" key="4">
    <source>
        <dbReference type="ARBA" id="ARBA00023136"/>
    </source>
</evidence>
<keyword evidence="8" id="KW-1185">Reference proteome</keyword>
<feature type="transmembrane region" description="Helical" evidence="5">
    <location>
        <begin position="153"/>
        <end position="173"/>
    </location>
</feature>
<evidence type="ECO:0000256" key="3">
    <source>
        <dbReference type="ARBA" id="ARBA00022989"/>
    </source>
</evidence>
<dbReference type="InterPro" id="IPR050932">
    <property type="entry name" value="TM2D1-3-like"/>
</dbReference>
<dbReference type="PANTHER" id="PTHR21016:SF25">
    <property type="entry name" value="TM2 DOMAIN-CONTAINING PROTEIN DDB_G0277895-RELATED"/>
    <property type="match status" value="1"/>
</dbReference>
<name>A0AAE3DGB3_9FIRM</name>
<feature type="transmembrane region" description="Helical" evidence="5">
    <location>
        <begin position="179"/>
        <end position="198"/>
    </location>
</feature>
<comment type="subcellular location">
    <subcellularLocation>
        <location evidence="1">Membrane</location>
        <topology evidence="1">Multi-pass membrane protein</topology>
    </subcellularLocation>
</comment>
<gene>
    <name evidence="7" type="ORF">LKD31_01580</name>
</gene>
<keyword evidence="3 5" id="KW-1133">Transmembrane helix</keyword>
<evidence type="ECO:0000313" key="8">
    <source>
        <dbReference type="Proteomes" id="UP001199424"/>
    </source>
</evidence>